<dbReference type="Proteomes" id="UP000887579">
    <property type="component" value="Unplaced"/>
</dbReference>
<organism evidence="1 2">
    <name type="scientific">Panagrolaimus sp. ES5</name>
    <dbReference type="NCBI Taxonomy" id="591445"/>
    <lineage>
        <taxon>Eukaryota</taxon>
        <taxon>Metazoa</taxon>
        <taxon>Ecdysozoa</taxon>
        <taxon>Nematoda</taxon>
        <taxon>Chromadorea</taxon>
        <taxon>Rhabditida</taxon>
        <taxon>Tylenchina</taxon>
        <taxon>Panagrolaimomorpha</taxon>
        <taxon>Panagrolaimoidea</taxon>
        <taxon>Panagrolaimidae</taxon>
        <taxon>Panagrolaimus</taxon>
    </lineage>
</organism>
<reference evidence="2" key="1">
    <citation type="submission" date="2022-11" db="UniProtKB">
        <authorList>
            <consortium name="WormBaseParasite"/>
        </authorList>
    </citation>
    <scope>IDENTIFICATION</scope>
</reference>
<dbReference type="WBParaSite" id="ES5_v2.g17122.t1">
    <property type="protein sequence ID" value="ES5_v2.g17122.t1"/>
    <property type="gene ID" value="ES5_v2.g17122"/>
</dbReference>
<evidence type="ECO:0000313" key="2">
    <source>
        <dbReference type="WBParaSite" id="ES5_v2.g17122.t1"/>
    </source>
</evidence>
<protein>
    <submittedName>
        <fullName evidence="2">C-type lectin domain-containing protein</fullName>
    </submittedName>
</protein>
<proteinExistence type="predicted"/>
<name>A0AC34FIG4_9BILA</name>
<evidence type="ECO:0000313" key="1">
    <source>
        <dbReference type="Proteomes" id="UP000887579"/>
    </source>
</evidence>
<accession>A0AC34FIG4</accession>
<sequence length="311" mass="34479">MFTSILSVLTLLLFAVSIKAGCQNGSIQWKSNCYLFNSEEDGFAKAEQNCVKNGGHLVSLHDAFTNDVIGQNAPDFFANNSVIDYWIGANSINTPYLWEWTDESNLDFIDWQIGEPSNNSGLRCASASMNGGYWTAQDCFSRKPFVCAIKMIEIPSTFPTTPIQTVPTTPAFSPQGNCTTGWKYFNLTNSYYCDLPSKVLKWQDGENYCFNTLGSAHLISIHSDAENTFITNFILADNSVVWTGLFSRDDGGTWQWSDGTPTDYLNWYIGEPIASNGNCVVMGNTGFSNAFVFQQDDCADKSHIICKVLAL</sequence>